<sequence length="68" mass="7758">MKPCLSFHSNPWSSSPLRFPKPHNTTISRNFARNSDASTRRDCQLRTLRRVTSFYFLSGASSITAKHS</sequence>
<feature type="compositionally biased region" description="Polar residues" evidence="1">
    <location>
        <begin position="23"/>
        <end position="37"/>
    </location>
</feature>
<proteinExistence type="predicted"/>
<evidence type="ECO:0000313" key="3">
    <source>
        <dbReference type="EnsemblPlants" id="Pp3c25_12960V3.1"/>
    </source>
</evidence>
<dbReference type="EnsemblPlants" id="Pp3c25_12960V3.1">
    <property type="protein sequence ID" value="Pp3c25_12960V3.1"/>
    <property type="gene ID" value="Pp3c25_12960"/>
</dbReference>
<reference evidence="2 4" key="2">
    <citation type="journal article" date="2018" name="Plant J.">
        <title>The Physcomitrella patens chromosome-scale assembly reveals moss genome structure and evolution.</title>
        <authorList>
            <person name="Lang D."/>
            <person name="Ullrich K.K."/>
            <person name="Murat F."/>
            <person name="Fuchs J."/>
            <person name="Jenkins J."/>
            <person name="Haas F.B."/>
            <person name="Piednoel M."/>
            <person name="Gundlach H."/>
            <person name="Van Bel M."/>
            <person name="Meyberg R."/>
            <person name="Vives C."/>
            <person name="Morata J."/>
            <person name="Symeonidi A."/>
            <person name="Hiss M."/>
            <person name="Muchero W."/>
            <person name="Kamisugi Y."/>
            <person name="Saleh O."/>
            <person name="Blanc G."/>
            <person name="Decker E.L."/>
            <person name="van Gessel N."/>
            <person name="Grimwood J."/>
            <person name="Hayes R.D."/>
            <person name="Graham S.W."/>
            <person name="Gunter L.E."/>
            <person name="McDaniel S.F."/>
            <person name="Hoernstein S.N.W."/>
            <person name="Larsson A."/>
            <person name="Li F.W."/>
            <person name="Perroud P.F."/>
            <person name="Phillips J."/>
            <person name="Ranjan P."/>
            <person name="Rokshar D.S."/>
            <person name="Rothfels C.J."/>
            <person name="Schneider L."/>
            <person name="Shu S."/>
            <person name="Stevenson D.W."/>
            <person name="Thummler F."/>
            <person name="Tillich M."/>
            <person name="Villarreal Aguilar J.C."/>
            <person name="Widiez T."/>
            <person name="Wong G.K."/>
            <person name="Wymore A."/>
            <person name="Zhang Y."/>
            <person name="Zimmer A.D."/>
            <person name="Quatrano R.S."/>
            <person name="Mayer K.F.X."/>
            <person name="Goodstein D."/>
            <person name="Casacuberta J.M."/>
            <person name="Vandepoele K."/>
            <person name="Reski R."/>
            <person name="Cuming A.C."/>
            <person name="Tuskan G.A."/>
            <person name="Maumus F."/>
            <person name="Salse J."/>
            <person name="Schmutz J."/>
            <person name="Rensing S.A."/>
        </authorList>
    </citation>
    <scope>NUCLEOTIDE SEQUENCE [LARGE SCALE GENOMIC DNA]</scope>
    <source>
        <strain evidence="3 4">cv. Gransden 2004</strain>
    </source>
</reference>
<feature type="compositionally biased region" description="Polar residues" evidence="1">
    <location>
        <begin position="7"/>
        <end position="16"/>
    </location>
</feature>
<reference evidence="2 4" key="1">
    <citation type="journal article" date="2008" name="Science">
        <title>The Physcomitrella genome reveals evolutionary insights into the conquest of land by plants.</title>
        <authorList>
            <person name="Rensing S."/>
            <person name="Lang D."/>
            <person name="Zimmer A."/>
            <person name="Terry A."/>
            <person name="Salamov A."/>
            <person name="Shapiro H."/>
            <person name="Nishiyama T."/>
            <person name="Perroud P.-F."/>
            <person name="Lindquist E."/>
            <person name="Kamisugi Y."/>
            <person name="Tanahashi T."/>
            <person name="Sakakibara K."/>
            <person name="Fujita T."/>
            <person name="Oishi K."/>
            <person name="Shin-I T."/>
            <person name="Kuroki Y."/>
            <person name="Toyoda A."/>
            <person name="Suzuki Y."/>
            <person name="Hashimoto A."/>
            <person name="Yamaguchi K."/>
            <person name="Sugano A."/>
            <person name="Kohara Y."/>
            <person name="Fujiyama A."/>
            <person name="Anterola A."/>
            <person name="Aoki S."/>
            <person name="Ashton N."/>
            <person name="Barbazuk W.B."/>
            <person name="Barker E."/>
            <person name="Bennetzen J."/>
            <person name="Bezanilla M."/>
            <person name="Blankenship R."/>
            <person name="Cho S.H."/>
            <person name="Dutcher S."/>
            <person name="Estelle M."/>
            <person name="Fawcett J.A."/>
            <person name="Gundlach H."/>
            <person name="Hanada K."/>
            <person name="Heyl A."/>
            <person name="Hicks K.A."/>
            <person name="Hugh J."/>
            <person name="Lohr M."/>
            <person name="Mayer K."/>
            <person name="Melkozernov A."/>
            <person name="Murata T."/>
            <person name="Nelson D."/>
            <person name="Pils B."/>
            <person name="Prigge M."/>
            <person name="Reiss B."/>
            <person name="Renner T."/>
            <person name="Rombauts S."/>
            <person name="Rushton P."/>
            <person name="Sanderfoot A."/>
            <person name="Schween G."/>
            <person name="Shiu S.-H."/>
            <person name="Stueber K."/>
            <person name="Theodoulou F.L."/>
            <person name="Tu H."/>
            <person name="Van de Peer Y."/>
            <person name="Verrier P.J."/>
            <person name="Waters E."/>
            <person name="Wood A."/>
            <person name="Yang L."/>
            <person name="Cove D."/>
            <person name="Cuming A."/>
            <person name="Hasebe M."/>
            <person name="Lucas S."/>
            <person name="Mishler D.B."/>
            <person name="Reski R."/>
            <person name="Grigoriev I."/>
            <person name="Quatrano R.S."/>
            <person name="Boore J.L."/>
        </authorList>
    </citation>
    <scope>NUCLEOTIDE SEQUENCE [LARGE SCALE GENOMIC DNA]</scope>
    <source>
        <strain evidence="3 4">cv. Gransden 2004</strain>
    </source>
</reference>
<name>A0A2K1IEP7_PHYPA</name>
<dbReference type="Proteomes" id="UP000006727">
    <property type="component" value="Chromosome 25"/>
</dbReference>
<evidence type="ECO:0000313" key="2">
    <source>
        <dbReference type="EMBL" id="PNR27743.1"/>
    </source>
</evidence>
<organism evidence="2">
    <name type="scientific">Physcomitrium patens</name>
    <name type="common">Spreading-leaved earth moss</name>
    <name type="synonym">Physcomitrella patens</name>
    <dbReference type="NCBI Taxonomy" id="3218"/>
    <lineage>
        <taxon>Eukaryota</taxon>
        <taxon>Viridiplantae</taxon>
        <taxon>Streptophyta</taxon>
        <taxon>Embryophyta</taxon>
        <taxon>Bryophyta</taxon>
        <taxon>Bryophytina</taxon>
        <taxon>Bryopsida</taxon>
        <taxon>Funariidae</taxon>
        <taxon>Funariales</taxon>
        <taxon>Funariaceae</taxon>
        <taxon>Physcomitrium</taxon>
    </lineage>
</organism>
<gene>
    <name evidence="2" type="ORF">PHYPA_029895</name>
</gene>
<dbReference type="Gramene" id="Pp3c25_12960V3.1">
    <property type="protein sequence ID" value="Pp3c25_12960V3.1"/>
    <property type="gene ID" value="Pp3c25_12960"/>
</dbReference>
<protein>
    <submittedName>
        <fullName evidence="2 3">Uncharacterized protein</fullName>
    </submittedName>
</protein>
<dbReference type="AlphaFoldDB" id="A0A2K1IEP7"/>
<keyword evidence="4" id="KW-1185">Reference proteome</keyword>
<evidence type="ECO:0000256" key="1">
    <source>
        <dbReference type="SAM" id="MobiDB-lite"/>
    </source>
</evidence>
<feature type="region of interest" description="Disordered" evidence="1">
    <location>
        <begin position="1"/>
        <end position="37"/>
    </location>
</feature>
<evidence type="ECO:0000313" key="4">
    <source>
        <dbReference type="Proteomes" id="UP000006727"/>
    </source>
</evidence>
<dbReference type="EMBL" id="ABEU02000025">
    <property type="protein sequence ID" value="PNR27743.1"/>
    <property type="molecule type" value="Genomic_DNA"/>
</dbReference>
<reference evidence="3" key="3">
    <citation type="submission" date="2020-12" db="UniProtKB">
        <authorList>
            <consortium name="EnsemblPlants"/>
        </authorList>
    </citation>
    <scope>IDENTIFICATION</scope>
</reference>
<accession>A0A2K1IEP7</accession>